<protein>
    <recommendedName>
        <fullName evidence="5">Secreted protein</fullName>
    </recommendedName>
</protein>
<feature type="signal peptide" evidence="2">
    <location>
        <begin position="1"/>
        <end position="22"/>
    </location>
</feature>
<sequence length="231" mass="25961">MECLCMCRRVILAFALGPGLEAVIFARVGSPNGTLQALNRVIFASIYKLMFIDHRSSPIRRACGNRARSATHLSPDMLHPRLRNTFQGRYATHSTTDHCKIGTKRNSFEPRVDLWWIWGWAVLERAPELVRGFKRRGNGPAIYLGVLELVGSAHPWPEQNLEATVLTSILVFVPFNSPSNMMLQRGCNLQKRYATRSSHVRRPIHSCSHSFSESHTSGTPLTGGTPPIRRC</sequence>
<reference evidence="3" key="2">
    <citation type="submission" date="2020-11" db="EMBL/GenBank/DDBJ databases">
        <authorList>
            <consortium name="DOE Joint Genome Institute"/>
            <person name="Kuo A."/>
            <person name="Miyauchi S."/>
            <person name="Kiss E."/>
            <person name="Drula E."/>
            <person name="Kohler A."/>
            <person name="Sanchez-Garcia M."/>
            <person name="Andreopoulos B."/>
            <person name="Barry K.W."/>
            <person name="Bonito G."/>
            <person name="Buee M."/>
            <person name="Carver A."/>
            <person name="Chen C."/>
            <person name="Cichocki N."/>
            <person name="Clum A."/>
            <person name="Culley D."/>
            <person name="Crous P.W."/>
            <person name="Fauchery L."/>
            <person name="Girlanda M."/>
            <person name="Hayes R."/>
            <person name="Keri Z."/>
            <person name="Labutti K."/>
            <person name="Lipzen A."/>
            <person name="Lombard V."/>
            <person name="Magnuson J."/>
            <person name="Maillard F."/>
            <person name="Morin E."/>
            <person name="Murat C."/>
            <person name="Nolan M."/>
            <person name="Ohm R."/>
            <person name="Pangilinan J."/>
            <person name="Pereira M."/>
            <person name="Perotto S."/>
            <person name="Peter M."/>
            <person name="Riley R."/>
            <person name="Sitrit Y."/>
            <person name="Stielow B."/>
            <person name="Szollosi G."/>
            <person name="Zifcakova L."/>
            <person name="Stursova M."/>
            <person name="Spatafora J.W."/>
            <person name="Tedersoo L."/>
            <person name="Vaario L.-M."/>
            <person name="Yamada A."/>
            <person name="Yan M."/>
            <person name="Wang P."/>
            <person name="Xu J."/>
            <person name="Bruns T."/>
            <person name="Baldrian P."/>
            <person name="Vilgalys R."/>
            <person name="Henrissat B."/>
            <person name="Grigoriev I.V."/>
            <person name="Hibbett D."/>
            <person name="Nagy L.G."/>
            <person name="Martin F.M."/>
        </authorList>
    </citation>
    <scope>NUCLEOTIDE SEQUENCE</scope>
    <source>
        <strain evidence="3">UH-Tt-Lm1</strain>
    </source>
</reference>
<name>A0A9P6HIB0_9AGAM</name>
<organism evidence="3 4">
    <name type="scientific">Thelephora terrestris</name>
    <dbReference type="NCBI Taxonomy" id="56493"/>
    <lineage>
        <taxon>Eukaryota</taxon>
        <taxon>Fungi</taxon>
        <taxon>Dikarya</taxon>
        <taxon>Basidiomycota</taxon>
        <taxon>Agaricomycotina</taxon>
        <taxon>Agaricomycetes</taxon>
        <taxon>Thelephorales</taxon>
        <taxon>Thelephoraceae</taxon>
        <taxon>Thelephora</taxon>
    </lineage>
</organism>
<gene>
    <name evidence="3" type="ORF">BJ322DRAFT_1187920</name>
</gene>
<dbReference type="Proteomes" id="UP000736335">
    <property type="component" value="Unassembled WGS sequence"/>
</dbReference>
<keyword evidence="4" id="KW-1185">Reference proteome</keyword>
<evidence type="ECO:0000313" key="3">
    <source>
        <dbReference type="EMBL" id="KAF9787493.1"/>
    </source>
</evidence>
<feature type="chain" id="PRO_5040385845" description="Secreted protein" evidence="2">
    <location>
        <begin position="23"/>
        <end position="231"/>
    </location>
</feature>
<comment type="caution">
    <text evidence="3">The sequence shown here is derived from an EMBL/GenBank/DDBJ whole genome shotgun (WGS) entry which is preliminary data.</text>
</comment>
<proteinExistence type="predicted"/>
<reference evidence="3" key="1">
    <citation type="journal article" date="2020" name="Nat. Commun.">
        <title>Large-scale genome sequencing of mycorrhizal fungi provides insights into the early evolution of symbiotic traits.</title>
        <authorList>
            <person name="Miyauchi S."/>
            <person name="Kiss E."/>
            <person name="Kuo A."/>
            <person name="Drula E."/>
            <person name="Kohler A."/>
            <person name="Sanchez-Garcia M."/>
            <person name="Morin E."/>
            <person name="Andreopoulos B."/>
            <person name="Barry K.W."/>
            <person name="Bonito G."/>
            <person name="Buee M."/>
            <person name="Carver A."/>
            <person name="Chen C."/>
            <person name="Cichocki N."/>
            <person name="Clum A."/>
            <person name="Culley D."/>
            <person name="Crous P.W."/>
            <person name="Fauchery L."/>
            <person name="Girlanda M."/>
            <person name="Hayes R.D."/>
            <person name="Keri Z."/>
            <person name="LaButti K."/>
            <person name="Lipzen A."/>
            <person name="Lombard V."/>
            <person name="Magnuson J."/>
            <person name="Maillard F."/>
            <person name="Murat C."/>
            <person name="Nolan M."/>
            <person name="Ohm R.A."/>
            <person name="Pangilinan J."/>
            <person name="Pereira M.F."/>
            <person name="Perotto S."/>
            <person name="Peter M."/>
            <person name="Pfister S."/>
            <person name="Riley R."/>
            <person name="Sitrit Y."/>
            <person name="Stielow J.B."/>
            <person name="Szollosi G."/>
            <person name="Zifcakova L."/>
            <person name="Stursova M."/>
            <person name="Spatafora J.W."/>
            <person name="Tedersoo L."/>
            <person name="Vaario L.M."/>
            <person name="Yamada A."/>
            <person name="Yan M."/>
            <person name="Wang P."/>
            <person name="Xu J."/>
            <person name="Bruns T."/>
            <person name="Baldrian P."/>
            <person name="Vilgalys R."/>
            <person name="Dunand C."/>
            <person name="Henrissat B."/>
            <person name="Grigoriev I.V."/>
            <person name="Hibbett D."/>
            <person name="Nagy L.G."/>
            <person name="Martin F.M."/>
        </authorList>
    </citation>
    <scope>NUCLEOTIDE SEQUENCE</scope>
    <source>
        <strain evidence="3">UH-Tt-Lm1</strain>
    </source>
</reference>
<feature type="region of interest" description="Disordered" evidence="1">
    <location>
        <begin position="208"/>
        <end position="231"/>
    </location>
</feature>
<dbReference type="AlphaFoldDB" id="A0A9P6HIB0"/>
<keyword evidence="2" id="KW-0732">Signal</keyword>
<evidence type="ECO:0000313" key="4">
    <source>
        <dbReference type="Proteomes" id="UP000736335"/>
    </source>
</evidence>
<evidence type="ECO:0000256" key="2">
    <source>
        <dbReference type="SAM" id="SignalP"/>
    </source>
</evidence>
<accession>A0A9P6HIB0</accession>
<evidence type="ECO:0008006" key="5">
    <source>
        <dbReference type="Google" id="ProtNLM"/>
    </source>
</evidence>
<dbReference type="EMBL" id="WIUZ02000005">
    <property type="protein sequence ID" value="KAF9787493.1"/>
    <property type="molecule type" value="Genomic_DNA"/>
</dbReference>
<evidence type="ECO:0000256" key="1">
    <source>
        <dbReference type="SAM" id="MobiDB-lite"/>
    </source>
</evidence>